<protein>
    <recommendedName>
        <fullName evidence="6 12">Transaldolase</fullName>
        <ecNumber evidence="5 12">2.2.1.2</ecNumber>
    </recommendedName>
</protein>
<keyword evidence="7 12" id="KW-0963">Cytoplasm</keyword>
<evidence type="ECO:0000256" key="2">
    <source>
        <dbReference type="ARBA" id="ARBA00004496"/>
    </source>
</evidence>
<name>A0A502E111_9MYCO</name>
<evidence type="ECO:0000256" key="12">
    <source>
        <dbReference type="HAMAP-Rule" id="MF_00493"/>
    </source>
</evidence>
<gene>
    <name evidence="12 13" type="primary">tal</name>
    <name evidence="13" type="ORF">EAH80_23155</name>
</gene>
<keyword evidence="9 12" id="KW-0570">Pentose shunt</keyword>
<dbReference type="GO" id="GO:0005975">
    <property type="term" value="P:carbohydrate metabolic process"/>
    <property type="evidence" value="ECO:0007669"/>
    <property type="project" value="InterPro"/>
</dbReference>
<keyword evidence="10 12" id="KW-0704">Schiff base</keyword>
<dbReference type="Proteomes" id="UP000320095">
    <property type="component" value="Unassembled WGS sequence"/>
</dbReference>
<dbReference type="EMBL" id="RCZG01000012">
    <property type="protein sequence ID" value="TPG31405.1"/>
    <property type="molecule type" value="Genomic_DNA"/>
</dbReference>
<dbReference type="PANTHER" id="PTHR10683:SF31">
    <property type="entry name" value="TRANSALDOLASE"/>
    <property type="match status" value="1"/>
</dbReference>
<dbReference type="OrthoDB" id="9809101at2"/>
<dbReference type="Gene3D" id="3.20.20.70">
    <property type="entry name" value="Aldolase class I"/>
    <property type="match status" value="1"/>
</dbReference>
<evidence type="ECO:0000256" key="8">
    <source>
        <dbReference type="ARBA" id="ARBA00022679"/>
    </source>
</evidence>
<accession>A0A502E111</accession>
<comment type="subcellular location">
    <subcellularLocation>
        <location evidence="2 12">Cytoplasm</location>
    </subcellularLocation>
</comment>
<reference evidence="13 14" key="1">
    <citation type="journal article" date="2019" name="Environ. Microbiol.">
        <title>Species interactions and distinct microbial communities in high Arctic permafrost affected cryosols are associated with the CH4 and CO2 gas fluxes.</title>
        <authorList>
            <person name="Altshuler I."/>
            <person name="Hamel J."/>
            <person name="Turney S."/>
            <person name="Magnuson E."/>
            <person name="Levesque R."/>
            <person name="Greer C."/>
            <person name="Whyte L.G."/>
        </authorList>
    </citation>
    <scope>NUCLEOTIDE SEQUENCE [LARGE SCALE GENOMIC DNA]</scope>
    <source>
        <strain evidence="13 14">S5.20</strain>
    </source>
</reference>
<dbReference type="PROSITE" id="PS00958">
    <property type="entry name" value="TRANSALDOLASE_2"/>
    <property type="match status" value="1"/>
</dbReference>
<dbReference type="RefSeq" id="WP_140696249.1">
    <property type="nucleotide sequence ID" value="NZ_RCZG01000012.1"/>
</dbReference>
<keyword evidence="8 12" id="KW-0808">Transferase</keyword>
<comment type="function">
    <text evidence="1 12">Transaldolase is important for the balance of metabolites in the pentose-phosphate pathway.</text>
</comment>
<comment type="catalytic activity">
    <reaction evidence="11 12">
        <text>D-sedoheptulose 7-phosphate + D-glyceraldehyde 3-phosphate = D-erythrose 4-phosphate + beta-D-fructose 6-phosphate</text>
        <dbReference type="Rhea" id="RHEA:17053"/>
        <dbReference type="ChEBI" id="CHEBI:16897"/>
        <dbReference type="ChEBI" id="CHEBI:57483"/>
        <dbReference type="ChEBI" id="CHEBI:57634"/>
        <dbReference type="ChEBI" id="CHEBI:59776"/>
        <dbReference type="EC" id="2.2.1.2"/>
    </reaction>
</comment>
<evidence type="ECO:0000256" key="9">
    <source>
        <dbReference type="ARBA" id="ARBA00023126"/>
    </source>
</evidence>
<dbReference type="PROSITE" id="PS01054">
    <property type="entry name" value="TRANSALDOLASE_1"/>
    <property type="match status" value="1"/>
</dbReference>
<dbReference type="NCBIfam" id="TIGR00876">
    <property type="entry name" value="tal_mycobact"/>
    <property type="match status" value="1"/>
</dbReference>
<evidence type="ECO:0000313" key="13">
    <source>
        <dbReference type="EMBL" id="TPG31405.1"/>
    </source>
</evidence>
<dbReference type="SUPFAM" id="SSF51569">
    <property type="entry name" value="Aldolase"/>
    <property type="match status" value="1"/>
</dbReference>
<dbReference type="GO" id="GO:0005737">
    <property type="term" value="C:cytoplasm"/>
    <property type="evidence" value="ECO:0007669"/>
    <property type="project" value="UniProtKB-SubCell"/>
</dbReference>
<proteinExistence type="inferred from homology"/>
<comment type="pathway">
    <text evidence="3 12">Carbohydrate degradation; pentose phosphate pathway; D-glyceraldehyde 3-phosphate and beta-D-fructose 6-phosphate from D-ribose 5-phosphate and D-xylulose 5-phosphate (non-oxidative stage): step 2/3.</text>
</comment>
<evidence type="ECO:0000256" key="11">
    <source>
        <dbReference type="ARBA" id="ARBA00048810"/>
    </source>
</evidence>
<dbReference type="PIRSF" id="PIRSF036915">
    <property type="entry name" value="Trnald_Bac_Plnt"/>
    <property type="match status" value="1"/>
</dbReference>
<feature type="active site" description="Schiff-base intermediate with substrate" evidence="12">
    <location>
        <position position="142"/>
    </location>
</feature>
<dbReference type="InterPro" id="IPR018225">
    <property type="entry name" value="Transaldolase_AS"/>
</dbReference>
<dbReference type="EC" id="2.2.1.2" evidence="5 12"/>
<dbReference type="PANTHER" id="PTHR10683">
    <property type="entry name" value="TRANSALDOLASE"/>
    <property type="match status" value="1"/>
</dbReference>
<evidence type="ECO:0000313" key="14">
    <source>
        <dbReference type="Proteomes" id="UP000320095"/>
    </source>
</evidence>
<dbReference type="UniPathway" id="UPA00115">
    <property type="reaction ID" value="UER00414"/>
</dbReference>
<comment type="caution">
    <text evidence="13">The sequence shown here is derived from an EMBL/GenBank/DDBJ whole genome shotgun (WGS) entry which is preliminary data.</text>
</comment>
<evidence type="ECO:0000256" key="6">
    <source>
        <dbReference type="ARBA" id="ARBA00018292"/>
    </source>
</evidence>
<evidence type="ECO:0000256" key="7">
    <source>
        <dbReference type="ARBA" id="ARBA00022490"/>
    </source>
</evidence>
<evidence type="ECO:0000256" key="4">
    <source>
        <dbReference type="ARBA" id="ARBA00008426"/>
    </source>
</evidence>
<dbReference type="NCBIfam" id="NF002881">
    <property type="entry name" value="PRK03343.1"/>
    <property type="match status" value="1"/>
</dbReference>
<dbReference type="InterPro" id="IPR004732">
    <property type="entry name" value="Transaldolase_2"/>
</dbReference>
<dbReference type="GO" id="GO:0006098">
    <property type="term" value="P:pentose-phosphate shunt"/>
    <property type="evidence" value="ECO:0007669"/>
    <property type="project" value="UniProtKB-UniRule"/>
</dbReference>
<dbReference type="Pfam" id="PF00923">
    <property type="entry name" value="TAL_FSA"/>
    <property type="match status" value="1"/>
</dbReference>
<evidence type="ECO:0000256" key="10">
    <source>
        <dbReference type="ARBA" id="ARBA00023270"/>
    </source>
</evidence>
<evidence type="ECO:0000256" key="3">
    <source>
        <dbReference type="ARBA" id="ARBA00004857"/>
    </source>
</evidence>
<evidence type="ECO:0000256" key="1">
    <source>
        <dbReference type="ARBA" id="ARBA00003518"/>
    </source>
</evidence>
<dbReference type="GO" id="GO:0004801">
    <property type="term" value="F:transaldolase activity"/>
    <property type="evidence" value="ECO:0007669"/>
    <property type="project" value="UniProtKB-UniRule"/>
</dbReference>
<dbReference type="AlphaFoldDB" id="A0A502E111"/>
<sequence>MTQNPNLAALSAAGVSVWLDDLSRERLQSGNLANLINTKSVVGVTTNPSIFQAALSKGNAYDDQVKELAERGADVDATIRTVTTDDVRNACDVLAKAYEASGGVDGRVSIEVDPRLAHDTDKTILQAIELWKIVDRPNVLIKIPATEAGLPAITAVIAEGISVNVTLIFSVERHRLVMDAYLAGLEKAKEAGHDLAKIHSVASFFVSRVDSEIDKRLEDIGTEEALGLRGQAGVANARLAYAAYQQVFVGGERFETLSADGARVQRPLWASTGVKNPDYSDTLYVTELVAKNTVNTMPEKTMDAVADHGEVKGDTISGTAGAAQMVFDRLSSIGIDLTDVFLVLENEGVDKFEKSWEELIEATQGQLDAASR</sequence>
<keyword evidence="14" id="KW-1185">Reference proteome</keyword>
<dbReference type="HAMAP" id="MF_00493">
    <property type="entry name" value="Transaldolase_2"/>
    <property type="match status" value="1"/>
</dbReference>
<dbReference type="InterPro" id="IPR013785">
    <property type="entry name" value="Aldolase_TIM"/>
</dbReference>
<organism evidence="13 14">
    <name type="scientific">Mycolicibacterium hodleri</name>
    <dbReference type="NCBI Taxonomy" id="49897"/>
    <lineage>
        <taxon>Bacteria</taxon>
        <taxon>Bacillati</taxon>
        <taxon>Actinomycetota</taxon>
        <taxon>Actinomycetes</taxon>
        <taxon>Mycobacteriales</taxon>
        <taxon>Mycobacteriaceae</taxon>
        <taxon>Mycolicibacterium</taxon>
    </lineage>
</organism>
<dbReference type="InterPro" id="IPR001585">
    <property type="entry name" value="TAL/FSA"/>
</dbReference>
<evidence type="ECO:0000256" key="5">
    <source>
        <dbReference type="ARBA" id="ARBA00013151"/>
    </source>
</evidence>
<comment type="similarity">
    <text evidence="4 12">Belongs to the transaldolase family. Type 2 subfamily.</text>
</comment>
<dbReference type="CDD" id="cd00955">
    <property type="entry name" value="Transaldolase_like"/>
    <property type="match status" value="1"/>
</dbReference>